<dbReference type="SUPFAM" id="SSF111369">
    <property type="entry name" value="HlyD-like secretion proteins"/>
    <property type="match status" value="2"/>
</dbReference>
<dbReference type="Pfam" id="PF25989">
    <property type="entry name" value="YknX_C"/>
    <property type="match status" value="1"/>
</dbReference>
<evidence type="ECO:0000259" key="3">
    <source>
        <dbReference type="Pfam" id="PF25881"/>
    </source>
</evidence>
<dbReference type="PANTHER" id="PTHR30469:SF20">
    <property type="entry name" value="EFFLUX RND TRANSPORTER PERIPLASMIC ADAPTOR SUBUNIT"/>
    <property type="match status" value="1"/>
</dbReference>
<dbReference type="Pfam" id="PF25881">
    <property type="entry name" value="HH_YBHG"/>
    <property type="match status" value="1"/>
</dbReference>
<reference evidence="5 6" key="1">
    <citation type="submission" date="2011-11" db="EMBL/GenBank/DDBJ databases">
        <title>The Noncontiguous Finished genome of Desulfosporosinus youngiae DSM 17734.</title>
        <authorList>
            <consortium name="US DOE Joint Genome Institute (JGI-PGF)"/>
            <person name="Lucas S."/>
            <person name="Han J."/>
            <person name="Lapidus A."/>
            <person name="Cheng J.-F."/>
            <person name="Goodwin L."/>
            <person name="Pitluck S."/>
            <person name="Peters L."/>
            <person name="Ovchinnikova G."/>
            <person name="Lu M."/>
            <person name="Land M.L."/>
            <person name="Hauser L."/>
            <person name="Pester M."/>
            <person name="Spring S."/>
            <person name="Ollivier B."/>
            <person name="Rattei T."/>
            <person name="Klenk H.-P."/>
            <person name="Wagner M."/>
            <person name="Loy A."/>
            <person name="Woyke T.J."/>
        </authorList>
    </citation>
    <scope>NUCLEOTIDE SEQUENCE [LARGE SCALE GENOMIC DNA]</scope>
    <source>
        <strain evidence="5 6">DSM 17734</strain>
    </source>
</reference>
<organism evidence="5 6">
    <name type="scientific">Desulfosporosinus youngiae DSM 17734</name>
    <dbReference type="NCBI Taxonomy" id="768710"/>
    <lineage>
        <taxon>Bacteria</taxon>
        <taxon>Bacillati</taxon>
        <taxon>Bacillota</taxon>
        <taxon>Clostridia</taxon>
        <taxon>Eubacteriales</taxon>
        <taxon>Desulfitobacteriaceae</taxon>
        <taxon>Desulfosporosinus</taxon>
    </lineage>
</organism>
<keyword evidence="2" id="KW-0732">Signal</keyword>
<dbReference type="Gene3D" id="2.40.420.20">
    <property type="match status" value="1"/>
</dbReference>
<dbReference type="EMBL" id="CM001441">
    <property type="protein sequence ID" value="EHQ89463.1"/>
    <property type="molecule type" value="Genomic_DNA"/>
</dbReference>
<comment type="similarity">
    <text evidence="1">Belongs to the membrane fusion protein (MFP) (TC 8.A.1) family.</text>
</comment>
<dbReference type="eggNOG" id="COG0845">
    <property type="taxonomic scope" value="Bacteria"/>
</dbReference>
<evidence type="ECO:0000256" key="1">
    <source>
        <dbReference type="ARBA" id="ARBA00009477"/>
    </source>
</evidence>
<evidence type="ECO:0000256" key="2">
    <source>
        <dbReference type="SAM" id="SignalP"/>
    </source>
</evidence>
<dbReference type="RefSeq" id="WP_007783163.1">
    <property type="nucleotide sequence ID" value="NZ_CM001441.1"/>
</dbReference>
<dbReference type="InterPro" id="IPR006143">
    <property type="entry name" value="RND_pump_MFP"/>
</dbReference>
<dbReference type="GO" id="GO:1990281">
    <property type="term" value="C:efflux pump complex"/>
    <property type="evidence" value="ECO:0007669"/>
    <property type="project" value="TreeGrafter"/>
</dbReference>
<sequence length="412" mass="44632">MKKVVCFSVLIISLLVMTGGCADFQNREFETDSSVKIVKTELAKLVEVEDKLELSAMLQPIEEAVLSFEVPGKIIALEKQESDNLESGDVIARLDSSQYEINAEIAKASLDQARANFNQAVNGSRDQEKETAKAAYDKASVVYQKALDDSKRVEALLKAGAVSQSDYENAQMGLSVSESDLRTAKAAYEMAIEGARDELKEVAQAGYKLAEENGNQAKLALERTVLKAPFPGTVLNKLAANGQLVAAGTPVFRFGNIDLLKLTLPVPDNSIRDWKKGDTVTVSLYGKEKQGTVTNILSATNVMTGTIGVEVTIENMEHDWLPGQVAVCSHVTQARKSIFLPVESLRSLNGKNPYVYIVRNGKSIKQEVTIGEMKDNKIQILSPLDEGTEVIVSGVDDLFDGAQVKVTGGGDL</sequence>
<proteinExistence type="inferred from homology"/>
<dbReference type="OrthoDB" id="9813047at2"/>
<keyword evidence="6" id="KW-1185">Reference proteome</keyword>
<gene>
    <name evidence="5" type="ORF">DesyoDRAFT_2383</name>
</gene>
<protein>
    <submittedName>
        <fullName evidence="5">RND family efflux transporter, MFP subunit</fullName>
    </submittedName>
</protein>
<evidence type="ECO:0000313" key="6">
    <source>
        <dbReference type="Proteomes" id="UP000005104"/>
    </source>
</evidence>
<dbReference type="InterPro" id="IPR059052">
    <property type="entry name" value="HH_YbhG-like"/>
</dbReference>
<dbReference type="Proteomes" id="UP000005104">
    <property type="component" value="Chromosome"/>
</dbReference>
<name>H5XV11_9FIRM</name>
<dbReference type="STRING" id="768710.DesyoDRAFT_2383"/>
<feature type="signal peptide" evidence="2">
    <location>
        <begin position="1"/>
        <end position="22"/>
    </location>
</feature>
<evidence type="ECO:0000259" key="4">
    <source>
        <dbReference type="Pfam" id="PF25989"/>
    </source>
</evidence>
<dbReference type="InterPro" id="IPR058637">
    <property type="entry name" value="YknX-like_C"/>
</dbReference>
<dbReference type="HOGENOM" id="CLU_018816_14_4_9"/>
<evidence type="ECO:0000313" key="5">
    <source>
        <dbReference type="EMBL" id="EHQ89463.1"/>
    </source>
</evidence>
<dbReference type="PROSITE" id="PS51257">
    <property type="entry name" value="PROKAR_LIPOPROTEIN"/>
    <property type="match status" value="1"/>
</dbReference>
<feature type="domain" description="YbhG-like alpha-helical hairpin" evidence="3">
    <location>
        <begin position="94"/>
        <end position="219"/>
    </location>
</feature>
<accession>H5XV11</accession>
<feature type="chain" id="PRO_5003602295" evidence="2">
    <location>
        <begin position="23"/>
        <end position="412"/>
    </location>
</feature>
<dbReference type="GO" id="GO:0015562">
    <property type="term" value="F:efflux transmembrane transporter activity"/>
    <property type="evidence" value="ECO:0007669"/>
    <property type="project" value="TreeGrafter"/>
</dbReference>
<feature type="domain" description="YknX-like C-terminal permuted SH3-like" evidence="4">
    <location>
        <begin position="349"/>
        <end position="406"/>
    </location>
</feature>
<dbReference type="Gene3D" id="2.40.50.100">
    <property type="match status" value="1"/>
</dbReference>
<dbReference type="AlphaFoldDB" id="H5XV11"/>
<dbReference type="PANTHER" id="PTHR30469">
    <property type="entry name" value="MULTIDRUG RESISTANCE PROTEIN MDTA"/>
    <property type="match status" value="1"/>
</dbReference>
<dbReference type="Gene3D" id="2.40.30.170">
    <property type="match status" value="1"/>
</dbReference>
<dbReference type="Gene3D" id="1.10.287.470">
    <property type="entry name" value="Helix hairpin bin"/>
    <property type="match status" value="1"/>
</dbReference>
<dbReference type="NCBIfam" id="TIGR01730">
    <property type="entry name" value="RND_mfp"/>
    <property type="match status" value="1"/>
</dbReference>